<dbReference type="Proteomes" id="UP000295511">
    <property type="component" value="Unassembled WGS sequence"/>
</dbReference>
<comment type="caution">
    <text evidence="1">The sequence shown here is derived from an EMBL/GenBank/DDBJ whole genome shotgun (WGS) entry which is preliminary data.</text>
</comment>
<gene>
    <name evidence="1" type="ORF">E1809_03935</name>
</gene>
<sequence length="86" mass="9158">MLQRGVSLGVLRSGFDGHGAQFAGLLLKPGEQLVDAIHFSAGRGFVPLGLLYFCPAGIAGWRGVVISGRRSALQEGSRNQRHNDRG</sequence>
<evidence type="ECO:0000313" key="2">
    <source>
        <dbReference type="Proteomes" id="UP000295511"/>
    </source>
</evidence>
<proteinExistence type="predicted"/>
<name>A0A4R5KYI9_9MICC</name>
<organism evidence="1 2">
    <name type="scientific">Arthrobacter terricola</name>
    <dbReference type="NCBI Taxonomy" id="2547396"/>
    <lineage>
        <taxon>Bacteria</taxon>
        <taxon>Bacillati</taxon>
        <taxon>Actinomycetota</taxon>
        <taxon>Actinomycetes</taxon>
        <taxon>Micrococcales</taxon>
        <taxon>Micrococcaceae</taxon>
        <taxon>Arthrobacter</taxon>
    </lineage>
</organism>
<evidence type="ECO:0000313" key="1">
    <source>
        <dbReference type="EMBL" id="TDG01180.1"/>
    </source>
</evidence>
<reference evidence="1 2" key="1">
    <citation type="submission" date="2019-03" db="EMBL/GenBank/DDBJ databases">
        <title>Whole genome sequence of Arthrobacter sp JH1-1.</title>
        <authorList>
            <person name="Trinh H.N."/>
        </authorList>
    </citation>
    <scope>NUCLEOTIDE SEQUENCE [LARGE SCALE GENOMIC DNA]</scope>
    <source>
        <strain evidence="1 2">JH1-1</strain>
    </source>
</reference>
<dbReference type="AlphaFoldDB" id="A0A4R5KYI9"/>
<dbReference type="EMBL" id="SMRU01000003">
    <property type="protein sequence ID" value="TDG01180.1"/>
    <property type="molecule type" value="Genomic_DNA"/>
</dbReference>
<protein>
    <submittedName>
        <fullName evidence="1">Uncharacterized protein</fullName>
    </submittedName>
</protein>
<keyword evidence="2" id="KW-1185">Reference proteome</keyword>
<accession>A0A4R5KYI9</accession>